<organism evidence="5 6">
    <name type="scientific">Cryobacterium psychrophilum</name>
    <dbReference type="NCBI Taxonomy" id="41988"/>
    <lineage>
        <taxon>Bacteria</taxon>
        <taxon>Bacillati</taxon>
        <taxon>Actinomycetota</taxon>
        <taxon>Actinomycetes</taxon>
        <taxon>Micrococcales</taxon>
        <taxon>Microbacteriaceae</taxon>
        <taxon>Cryobacterium</taxon>
    </lineage>
</organism>
<keyword evidence="1" id="KW-0732">Signal</keyword>
<dbReference type="Pfam" id="PF01551">
    <property type="entry name" value="Peptidase_M23"/>
    <property type="match status" value="1"/>
</dbReference>
<dbReference type="RefSeq" id="WP_134172866.1">
    <property type="nucleotide sequence ID" value="NZ_SODI01000001.1"/>
</dbReference>
<keyword evidence="6" id="KW-1185">Reference proteome</keyword>
<evidence type="ECO:0000256" key="1">
    <source>
        <dbReference type="ARBA" id="ARBA00022729"/>
    </source>
</evidence>
<proteinExistence type="predicted"/>
<dbReference type="InterPro" id="IPR016047">
    <property type="entry name" value="M23ase_b-sheet_dom"/>
</dbReference>
<keyword evidence="2" id="KW-0175">Coiled coil</keyword>
<feature type="coiled-coil region" evidence="2">
    <location>
        <begin position="75"/>
        <end position="139"/>
    </location>
</feature>
<dbReference type="CDD" id="cd12797">
    <property type="entry name" value="M23_peptidase"/>
    <property type="match status" value="1"/>
</dbReference>
<sequence length="419" mass="42035">MPTPAPEPGAQPSTAPAPATQPPPTQPPAAQAPAAQPPAIPEGDGIPVFRLSTPTAAAQQTAAARVAARVAAQSARAASAERAAAQRAVARASAQGAVTSALTARDTAARSLASAQATLAALTSRADNLQALADSAATKAAHSRRLLTGLVLELGRQRAGTASVDALLTSGDNLLSALGSIDRLSQLTGSIDAVRERSENDAAHKQSFLDQMITARDAAALVPIAARQADLDAAQIALDAATAALAELDVAAASPARSNTTVIEAWSAPALLSVLDTGQLSTQRWALPTVGGITDVFGPRPTRPLPTVGDFHRGTDIGAACGATVHAATSGVVSSVGPLGTYGNWIVIDHGAGLQTGYAHLATGELLVSVGDSVAAGEVIADVGRTGAATGCHLHVEVRVDGLRVDPQPFLAARGVRLG</sequence>
<dbReference type="InterPro" id="IPR050570">
    <property type="entry name" value="Cell_wall_metabolism_enzyme"/>
</dbReference>
<dbReference type="SUPFAM" id="SSF51261">
    <property type="entry name" value="Duplicated hybrid motif"/>
    <property type="match status" value="1"/>
</dbReference>
<evidence type="ECO:0000259" key="4">
    <source>
        <dbReference type="Pfam" id="PF01551"/>
    </source>
</evidence>
<dbReference type="Gene3D" id="2.70.70.10">
    <property type="entry name" value="Glucose Permease (Domain IIA)"/>
    <property type="match status" value="1"/>
</dbReference>
<dbReference type="Proteomes" id="UP000298218">
    <property type="component" value="Unassembled WGS sequence"/>
</dbReference>
<accession>A0A4Y8KJN4</accession>
<dbReference type="PANTHER" id="PTHR21666">
    <property type="entry name" value="PEPTIDASE-RELATED"/>
    <property type="match status" value="1"/>
</dbReference>
<evidence type="ECO:0000256" key="2">
    <source>
        <dbReference type="SAM" id="Coils"/>
    </source>
</evidence>
<feature type="region of interest" description="Disordered" evidence="3">
    <location>
        <begin position="1"/>
        <end position="47"/>
    </location>
</feature>
<dbReference type="GO" id="GO:0004222">
    <property type="term" value="F:metalloendopeptidase activity"/>
    <property type="evidence" value="ECO:0007669"/>
    <property type="project" value="TreeGrafter"/>
</dbReference>
<dbReference type="AlphaFoldDB" id="A0A4Y8KJN4"/>
<evidence type="ECO:0000313" key="5">
    <source>
        <dbReference type="EMBL" id="TFD75543.1"/>
    </source>
</evidence>
<feature type="domain" description="M23ase beta-sheet core" evidence="4">
    <location>
        <begin position="311"/>
        <end position="407"/>
    </location>
</feature>
<comment type="caution">
    <text evidence="5">The sequence shown here is derived from an EMBL/GenBank/DDBJ whole genome shotgun (WGS) entry which is preliminary data.</text>
</comment>
<dbReference type="EMBL" id="SOHQ01000043">
    <property type="protein sequence ID" value="TFD75543.1"/>
    <property type="molecule type" value="Genomic_DNA"/>
</dbReference>
<reference evidence="5 6" key="1">
    <citation type="submission" date="2019-03" db="EMBL/GenBank/DDBJ databases">
        <title>Genomics of glacier-inhabiting Cryobacterium strains.</title>
        <authorList>
            <person name="Liu Q."/>
            <person name="Xin Y.-H."/>
        </authorList>
    </citation>
    <scope>NUCLEOTIDE SEQUENCE [LARGE SCALE GENOMIC DNA]</scope>
    <source>
        <strain evidence="5 6">CGMCC 1.4292</strain>
    </source>
</reference>
<evidence type="ECO:0000256" key="3">
    <source>
        <dbReference type="SAM" id="MobiDB-lite"/>
    </source>
</evidence>
<evidence type="ECO:0000313" key="6">
    <source>
        <dbReference type="Proteomes" id="UP000298218"/>
    </source>
</evidence>
<dbReference type="PANTHER" id="PTHR21666:SF289">
    <property type="entry name" value="L-ALA--D-GLU ENDOPEPTIDASE"/>
    <property type="match status" value="1"/>
</dbReference>
<protein>
    <submittedName>
        <fullName evidence="5">M23 family metallopeptidase</fullName>
    </submittedName>
</protein>
<dbReference type="OrthoDB" id="1099523at2"/>
<dbReference type="InterPro" id="IPR011055">
    <property type="entry name" value="Dup_hybrid_motif"/>
</dbReference>
<name>A0A4Y8KJN4_9MICO</name>
<gene>
    <name evidence="5" type="ORF">E3T53_15750</name>
</gene>